<accession>D3DGV0</accession>
<dbReference type="AlphaFoldDB" id="D3DGV0"/>
<dbReference type="GO" id="GO:0016763">
    <property type="term" value="F:pentosyltransferase activity"/>
    <property type="evidence" value="ECO:0007669"/>
    <property type="project" value="TreeGrafter"/>
</dbReference>
<protein>
    <submittedName>
        <fullName evidence="10">Glycosyltransferase</fullName>
    </submittedName>
</protein>
<dbReference type="eggNOG" id="COG1807">
    <property type="taxonomic scope" value="Bacteria"/>
</dbReference>
<dbReference type="Proteomes" id="UP000002574">
    <property type="component" value="Chromosome"/>
</dbReference>
<proteinExistence type="predicted"/>
<dbReference type="STRING" id="608538.HTH_0590"/>
<dbReference type="GO" id="GO:0009103">
    <property type="term" value="P:lipopolysaccharide biosynthetic process"/>
    <property type="evidence" value="ECO:0007669"/>
    <property type="project" value="UniProtKB-ARBA"/>
</dbReference>
<evidence type="ECO:0000313" key="10">
    <source>
        <dbReference type="EMBL" id="BAI69052.1"/>
    </source>
</evidence>
<evidence type="ECO:0000256" key="6">
    <source>
        <dbReference type="ARBA" id="ARBA00022989"/>
    </source>
</evidence>
<evidence type="ECO:0000256" key="4">
    <source>
        <dbReference type="ARBA" id="ARBA00022679"/>
    </source>
</evidence>
<keyword evidence="4 10" id="KW-0808">Transferase</keyword>
<comment type="subcellular location">
    <subcellularLocation>
        <location evidence="1">Cell membrane</location>
        <topology evidence="1">Multi-pass membrane protein</topology>
    </subcellularLocation>
</comment>
<evidence type="ECO:0000256" key="1">
    <source>
        <dbReference type="ARBA" id="ARBA00004651"/>
    </source>
</evidence>
<dbReference type="GO" id="GO:0005886">
    <property type="term" value="C:plasma membrane"/>
    <property type="evidence" value="ECO:0007669"/>
    <property type="project" value="UniProtKB-SubCell"/>
</dbReference>
<evidence type="ECO:0000256" key="8">
    <source>
        <dbReference type="SAM" id="Phobius"/>
    </source>
</evidence>
<evidence type="ECO:0000256" key="5">
    <source>
        <dbReference type="ARBA" id="ARBA00022692"/>
    </source>
</evidence>
<dbReference type="PANTHER" id="PTHR33908">
    <property type="entry name" value="MANNOSYLTRANSFERASE YKCB-RELATED"/>
    <property type="match status" value="1"/>
</dbReference>
<keyword evidence="3" id="KW-0328">Glycosyltransferase</keyword>
<dbReference type="OrthoDB" id="9775035at2"/>
<feature type="transmembrane region" description="Helical" evidence="8">
    <location>
        <begin position="108"/>
        <end position="126"/>
    </location>
</feature>
<sequence length="446" mass="51835">MGLLSLLLLAFMSLLPNINTYQFRNEESLRVTIAYEMSKSSQYLQPYLLGEPYYNKPPLFNWLIALYSNFIPWSELTARAVSLTFLALTLLVIFIFSYHLFKNLSLSLLSALSFLTFGNVLFFYGYLAEIDMTFAFFTFCMMLSLHVWLRQDKLLWGVCASFLAGIGALLKGFPAYAFYALTFLSLVIYQIRWNILTSRKVLLVHSISLILPALWLVNTCDPLLYLKTLFDESFSRVSSGDFSRTKHMLTFPFFNLKDMLPNSLLFLVALYMLIRQRKFEFPQDIRLLSLVFFVNYLPYLFSNSAGRYVMPLYPLLAVIFSFYMHKSTENAGFRKLFYTTILLTILLRFAYGFVYFEYFNQRESSRKLIAEKIIKSIDLSSAIECQCRQELSVCLYVSLAKGEPLKQKLPNALYSISCEEEKTGEVLMRFHVDSYQIKLLRLKPNG</sequence>
<dbReference type="Pfam" id="PF13231">
    <property type="entry name" value="PMT_2"/>
    <property type="match status" value="1"/>
</dbReference>
<feature type="domain" description="Glycosyltransferase RgtA/B/C/D-like" evidence="9">
    <location>
        <begin position="55"/>
        <end position="213"/>
    </location>
</feature>
<name>D3DGV0_HYDTT</name>
<evidence type="ECO:0000256" key="3">
    <source>
        <dbReference type="ARBA" id="ARBA00022676"/>
    </source>
</evidence>
<keyword evidence="11" id="KW-1185">Reference proteome</keyword>
<dbReference type="RefSeq" id="WP_012963234.1">
    <property type="nucleotide sequence ID" value="NC_013799.1"/>
</dbReference>
<dbReference type="GO" id="GO:0010041">
    <property type="term" value="P:response to iron(III) ion"/>
    <property type="evidence" value="ECO:0007669"/>
    <property type="project" value="TreeGrafter"/>
</dbReference>
<feature type="transmembrane region" description="Helical" evidence="8">
    <location>
        <begin position="132"/>
        <end position="149"/>
    </location>
</feature>
<dbReference type="EMBL" id="AP011112">
    <property type="protein sequence ID" value="BAI69052.1"/>
    <property type="molecule type" value="Genomic_DNA"/>
</dbReference>
<reference evidence="10 11" key="1">
    <citation type="journal article" date="2010" name="J. Bacteriol.">
        <title>Complete genome sequence of the thermophilic, obligately chemolithoautotrophic hydrogen-oxidizing bacterium Hydrogenobacter thermophilus TK-6.</title>
        <authorList>
            <person name="Arai H."/>
            <person name="Kanbe H."/>
            <person name="Ishii M."/>
            <person name="Igarashi Y."/>
        </authorList>
    </citation>
    <scope>NUCLEOTIDE SEQUENCE [LARGE SCALE GENOMIC DNA]</scope>
    <source>
        <strain evidence="11">DSM 6534 / IAM 12695 / TK-6 [Tokyo]</strain>
    </source>
</reference>
<dbReference type="InterPro" id="IPR038731">
    <property type="entry name" value="RgtA/B/C-like"/>
</dbReference>
<gene>
    <name evidence="10" type="ordered locus">HTH_0590</name>
</gene>
<feature type="transmembrane region" description="Helical" evidence="8">
    <location>
        <begin position="80"/>
        <end position="101"/>
    </location>
</feature>
<keyword evidence="2" id="KW-1003">Cell membrane</keyword>
<feature type="transmembrane region" description="Helical" evidence="8">
    <location>
        <begin position="253"/>
        <end position="273"/>
    </location>
</feature>
<evidence type="ECO:0000313" key="11">
    <source>
        <dbReference type="Proteomes" id="UP000002574"/>
    </source>
</evidence>
<feature type="transmembrane region" description="Helical" evidence="8">
    <location>
        <begin position="176"/>
        <end position="195"/>
    </location>
</feature>
<feature type="transmembrane region" description="Helical" evidence="8">
    <location>
        <begin position="285"/>
        <end position="302"/>
    </location>
</feature>
<organism evidence="10 11">
    <name type="scientific">Hydrogenobacter thermophilus (strain DSM 6534 / IAM 12695 / TK-6)</name>
    <dbReference type="NCBI Taxonomy" id="608538"/>
    <lineage>
        <taxon>Bacteria</taxon>
        <taxon>Pseudomonadati</taxon>
        <taxon>Aquificota</taxon>
        <taxon>Aquificia</taxon>
        <taxon>Aquificales</taxon>
        <taxon>Aquificaceae</taxon>
        <taxon>Hydrogenobacter</taxon>
    </lineage>
</organism>
<feature type="transmembrane region" description="Helical" evidence="8">
    <location>
        <begin position="154"/>
        <end position="170"/>
    </location>
</feature>
<evidence type="ECO:0000256" key="2">
    <source>
        <dbReference type="ARBA" id="ARBA00022475"/>
    </source>
</evidence>
<feature type="transmembrane region" description="Helical" evidence="8">
    <location>
        <begin position="202"/>
        <end position="225"/>
    </location>
</feature>
<dbReference type="PANTHER" id="PTHR33908:SF3">
    <property type="entry name" value="UNDECAPRENYL PHOSPHATE-ALPHA-4-AMINO-4-DEOXY-L-ARABINOSE ARABINOSYL TRANSFERASE"/>
    <property type="match status" value="1"/>
</dbReference>
<keyword evidence="7 8" id="KW-0472">Membrane</keyword>
<keyword evidence="6 8" id="KW-1133">Transmembrane helix</keyword>
<feature type="transmembrane region" description="Helical" evidence="8">
    <location>
        <begin position="336"/>
        <end position="356"/>
    </location>
</feature>
<keyword evidence="5 8" id="KW-0812">Transmembrane</keyword>
<evidence type="ECO:0000259" key="9">
    <source>
        <dbReference type="Pfam" id="PF13231"/>
    </source>
</evidence>
<dbReference type="InterPro" id="IPR050297">
    <property type="entry name" value="LipidA_mod_glycosyltrf_83"/>
</dbReference>
<dbReference type="KEGG" id="hth:HTH_0590"/>
<evidence type="ECO:0000256" key="7">
    <source>
        <dbReference type="ARBA" id="ARBA00023136"/>
    </source>
</evidence>